<keyword evidence="1" id="KW-0472">Membrane</keyword>
<name>A0ABS7MD78_9SPHN</name>
<feature type="transmembrane region" description="Helical" evidence="1">
    <location>
        <begin position="150"/>
        <end position="170"/>
    </location>
</feature>
<dbReference type="RefSeq" id="WP_222136139.1">
    <property type="nucleotide sequence ID" value="NZ_JAILXK010000001.1"/>
</dbReference>
<sequence length="191" mass="21218">MIDNGETNRLRAIWQSNEAELDALSLDAVRERAARLGSAVERRNRREYGAAAIVVVMFALYAAVLPGLLLKLGSLLTIAAALFVAWQLSRRTSRSNPDAEMCDIRAFYRARLAREEYMLARVGRWYLAPFVPGLGIFMAGQAKQAGTDGVAAWLFFAALPALVFLAIWLVNLRVAAKLRQQIARLDSYSND</sequence>
<reference evidence="2" key="1">
    <citation type="submission" date="2021-08" db="EMBL/GenBank/DDBJ databases">
        <title>Sphingopyxis panaciterrulae sp. nov., isolated from the surface water of the Yellow Sea.</title>
        <authorList>
            <person name="Gao Z."/>
            <person name="Zhang D."/>
            <person name="Zhang A."/>
        </authorList>
    </citation>
    <scope>NUCLEOTIDE SEQUENCE</scope>
    <source>
        <strain evidence="2">XHP0097</strain>
    </source>
</reference>
<feature type="transmembrane region" description="Helical" evidence="1">
    <location>
        <begin position="118"/>
        <end position="138"/>
    </location>
</feature>
<feature type="transmembrane region" description="Helical" evidence="1">
    <location>
        <begin position="70"/>
        <end position="88"/>
    </location>
</feature>
<evidence type="ECO:0000313" key="2">
    <source>
        <dbReference type="EMBL" id="MBY4636798.1"/>
    </source>
</evidence>
<evidence type="ECO:0000313" key="3">
    <source>
        <dbReference type="Proteomes" id="UP001166571"/>
    </source>
</evidence>
<keyword evidence="3" id="KW-1185">Reference proteome</keyword>
<accession>A0ABS7MD78</accession>
<keyword evidence="1" id="KW-1133">Transmembrane helix</keyword>
<keyword evidence="1" id="KW-0812">Transmembrane</keyword>
<comment type="caution">
    <text evidence="2">The sequence shown here is derived from an EMBL/GenBank/DDBJ whole genome shotgun (WGS) entry which is preliminary data.</text>
</comment>
<proteinExistence type="predicted"/>
<evidence type="ECO:0000256" key="1">
    <source>
        <dbReference type="SAM" id="Phobius"/>
    </source>
</evidence>
<dbReference type="Proteomes" id="UP001166571">
    <property type="component" value="Unassembled WGS sequence"/>
</dbReference>
<organism evidence="2 3">
    <name type="scientific">Sphingopyxis jiangsuensis</name>
    <dbReference type="NCBI Taxonomy" id="2871171"/>
    <lineage>
        <taxon>Bacteria</taxon>
        <taxon>Pseudomonadati</taxon>
        <taxon>Pseudomonadota</taxon>
        <taxon>Alphaproteobacteria</taxon>
        <taxon>Sphingomonadales</taxon>
        <taxon>Sphingomonadaceae</taxon>
        <taxon>Sphingopyxis</taxon>
    </lineage>
</organism>
<gene>
    <name evidence="2" type="ORF">K5P26_06545</name>
</gene>
<feature type="transmembrane region" description="Helical" evidence="1">
    <location>
        <begin position="48"/>
        <end position="64"/>
    </location>
</feature>
<dbReference type="EMBL" id="JAILXK010000001">
    <property type="protein sequence ID" value="MBY4636798.1"/>
    <property type="molecule type" value="Genomic_DNA"/>
</dbReference>
<protein>
    <submittedName>
        <fullName evidence="2">Uncharacterized protein</fullName>
    </submittedName>
</protein>